<accession>A0AAN8N169</accession>
<evidence type="ECO:0000313" key="1">
    <source>
        <dbReference type="EMBL" id="KAK6350482.1"/>
    </source>
</evidence>
<name>A0AAN8N169_9PEZI</name>
<protein>
    <submittedName>
        <fullName evidence="1">Uncharacterized protein</fullName>
    </submittedName>
</protein>
<dbReference type="Proteomes" id="UP001313282">
    <property type="component" value="Unassembled WGS sequence"/>
</dbReference>
<comment type="caution">
    <text evidence="1">The sequence shown here is derived from an EMBL/GenBank/DDBJ whole genome shotgun (WGS) entry which is preliminary data.</text>
</comment>
<reference evidence="1 2" key="1">
    <citation type="submission" date="2019-10" db="EMBL/GenBank/DDBJ databases">
        <authorList>
            <person name="Palmer J.M."/>
        </authorList>
    </citation>
    <scope>NUCLEOTIDE SEQUENCE [LARGE SCALE GENOMIC DNA]</scope>
    <source>
        <strain evidence="1 2">TWF718</strain>
    </source>
</reference>
<evidence type="ECO:0000313" key="2">
    <source>
        <dbReference type="Proteomes" id="UP001313282"/>
    </source>
</evidence>
<dbReference type="AlphaFoldDB" id="A0AAN8N169"/>
<sequence>MYSRQFNVRDIVFNACPQACSDDTTALRLFPPNRPPPSLTRPQPWRLYHALRLSLTSVPTFVEDSSSPVPYSLQELFIEHYSLASYVPKEQPDILPTSTKLHYKDYIDEFIIL</sequence>
<dbReference type="EMBL" id="JAVHNR010000002">
    <property type="protein sequence ID" value="KAK6350482.1"/>
    <property type="molecule type" value="Genomic_DNA"/>
</dbReference>
<gene>
    <name evidence="1" type="ORF">TWF718_003673</name>
</gene>
<proteinExistence type="predicted"/>
<organism evidence="1 2">
    <name type="scientific">Orbilia javanica</name>
    <dbReference type="NCBI Taxonomy" id="47235"/>
    <lineage>
        <taxon>Eukaryota</taxon>
        <taxon>Fungi</taxon>
        <taxon>Dikarya</taxon>
        <taxon>Ascomycota</taxon>
        <taxon>Pezizomycotina</taxon>
        <taxon>Orbiliomycetes</taxon>
        <taxon>Orbiliales</taxon>
        <taxon>Orbiliaceae</taxon>
        <taxon>Orbilia</taxon>
    </lineage>
</organism>
<keyword evidence="2" id="KW-1185">Reference proteome</keyword>